<keyword evidence="4 6" id="KW-1133">Transmembrane helix</keyword>
<dbReference type="Pfam" id="PF07690">
    <property type="entry name" value="MFS_1"/>
    <property type="match status" value="1"/>
</dbReference>
<organism evidence="8 9">
    <name type="scientific">Rugosimonospora acidiphila</name>
    <dbReference type="NCBI Taxonomy" id="556531"/>
    <lineage>
        <taxon>Bacteria</taxon>
        <taxon>Bacillati</taxon>
        <taxon>Actinomycetota</taxon>
        <taxon>Actinomycetes</taxon>
        <taxon>Micromonosporales</taxon>
        <taxon>Micromonosporaceae</taxon>
        <taxon>Rugosimonospora</taxon>
    </lineage>
</organism>
<feature type="domain" description="Major facilitator superfamily (MFS) profile" evidence="7">
    <location>
        <begin position="17"/>
        <end position="458"/>
    </location>
</feature>
<feature type="transmembrane region" description="Helical" evidence="6">
    <location>
        <begin position="144"/>
        <end position="167"/>
    </location>
</feature>
<dbReference type="InterPro" id="IPR036259">
    <property type="entry name" value="MFS_trans_sf"/>
</dbReference>
<evidence type="ECO:0000256" key="2">
    <source>
        <dbReference type="ARBA" id="ARBA00022475"/>
    </source>
</evidence>
<gene>
    <name evidence="8" type="ORF">GCM10023322_25350</name>
</gene>
<feature type="transmembrane region" description="Helical" evidence="6">
    <location>
        <begin position="345"/>
        <end position="373"/>
    </location>
</feature>
<dbReference type="InterPro" id="IPR020846">
    <property type="entry name" value="MFS_dom"/>
</dbReference>
<dbReference type="PANTHER" id="PTHR43124">
    <property type="entry name" value="PURINE EFFLUX PUMP PBUE"/>
    <property type="match status" value="1"/>
</dbReference>
<dbReference type="InterPro" id="IPR050189">
    <property type="entry name" value="MFS_Efflux_Transporters"/>
</dbReference>
<feature type="transmembrane region" description="Helical" evidence="6">
    <location>
        <begin position="111"/>
        <end position="132"/>
    </location>
</feature>
<evidence type="ECO:0000256" key="4">
    <source>
        <dbReference type="ARBA" id="ARBA00022989"/>
    </source>
</evidence>
<keyword evidence="2" id="KW-1003">Cell membrane</keyword>
<feature type="transmembrane region" description="Helical" evidence="6">
    <location>
        <begin position="431"/>
        <end position="452"/>
    </location>
</feature>
<evidence type="ECO:0000256" key="6">
    <source>
        <dbReference type="SAM" id="Phobius"/>
    </source>
</evidence>
<dbReference type="InterPro" id="IPR001958">
    <property type="entry name" value="Tet-R_TetA/multi-R_MdtG-like"/>
</dbReference>
<evidence type="ECO:0000259" key="7">
    <source>
        <dbReference type="PROSITE" id="PS50850"/>
    </source>
</evidence>
<reference evidence="9" key="1">
    <citation type="journal article" date="2019" name="Int. J. Syst. Evol. Microbiol.">
        <title>The Global Catalogue of Microorganisms (GCM) 10K type strain sequencing project: providing services to taxonomists for standard genome sequencing and annotation.</title>
        <authorList>
            <consortium name="The Broad Institute Genomics Platform"/>
            <consortium name="The Broad Institute Genome Sequencing Center for Infectious Disease"/>
            <person name="Wu L."/>
            <person name="Ma J."/>
        </authorList>
    </citation>
    <scope>NUCLEOTIDE SEQUENCE [LARGE SCALE GENOMIC DNA]</scope>
    <source>
        <strain evidence="9">JCM 18304</strain>
    </source>
</reference>
<evidence type="ECO:0000256" key="5">
    <source>
        <dbReference type="ARBA" id="ARBA00023136"/>
    </source>
</evidence>
<feature type="transmembrane region" description="Helical" evidence="6">
    <location>
        <begin position="237"/>
        <end position="256"/>
    </location>
</feature>
<name>A0ABP9RQ59_9ACTN</name>
<proteinExistence type="predicted"/>
<keyword evidence="3 6" id="KW-0812">Transmembrane</keyword>
<evidence type="ECO:0000256" key="3">
    <source>
        <dbReference type="ARBA" id="ARBA00022692"/>
    </source>
</evidence>
<feature type="transmembrane region" description="Helical" evidence="6">
    <location>
        <begin position="21"/>
        <end position="41"/>
    </location>
</feature>
<dbReference type="InterPro" id="IPR011701">
    <property type="entry name" value="MFS"/>
</dbReference>
<feature type="transmembrane region" description="Helical" evidence="6">
    <location>
        <begin position="179"/>
        <end position="197"/>
    </location>
</feature>
<dbReference type="SUPFAM" id="SSF103473">
    <property type="entry name" value="MFS general substrate transporter"/>
    <property type="match status" value="1"/>
</dbReference>
<keyword evidence="5 6" id="KW-0472">Membrane</keyword>
<evidence type="ECO:0000313" key="8">
    <source>
        <dbReference type="EMBL" id="GAA5184257.1"/>
    </source>
</evidence>
<evidence type="ECO:0000256" key="1">
    <source>
        <dbReference type="ARBA" id="ARBA00004651"/>
    </source>
</evidence>
<dbReference type="PRINTS" id="PR01035">
    <property type="entry name" value="TCRTETA"/>
</dbReference>
<dbReference type="PROSITE" id="PS50850">
    <property type="entry name" value="MFS"/>
    <property type="match status" value="1"/>
</dbReference>
<dbReference type="EMBL" id="BAABJQ010000006">
    <property type="protein sequence ID" value="GAA5184257.1"/>
    <property type="molecule type" value="Genomic_DNA"/>
</dbReference>
<dbReference type="Proteomes" id="UP001501570">
    <property type="component" value="Unassembled WGS sequence"/>
</dbReference>
<dbReference type="Gene3D" id="1.20.1250.20">
    <property type="entry name" value="MFS general substrate transporter like domains"/>
    <property type="match status" value="1"/>
</dbReference>
<feature type="transmembrane region" description="Helical" evidence="6">
    <location>
        <begin position="311"/>
        <end position="333"/>
    </location>
</feature>
<accession>A0ABP9RQ59</accession>
<feature type="transmembrane region" description="Helical" evidence="6">
    <location>
        <begin position="56"/>
        <end position="74"/>
    </location>
</feature>
<dbReference type="PANTHER" id="PTHR43124:SF3">
    <property type="entry name" value="CHLORAMPHENICOL EFFLUX PUMP RV0191"/>
    <property type="match status" value="1"/>
</dbReference>
<sequence>MRYMAGLGGIRGSAAHRTYSVTVFVILAALENVAIGLPVPLYDPIARGLGVSEGDVSLVTAASFLVTAVAAVGWAYTGDRTNRKPLLMGGTLIWAVGFGGCGLAHGYLTYFALQMLASIGLGAVASVGFSVVSDLISPRRRGLVMSLWGLSHGVGTLGGTLVGGLLGSGSGPDDWRRPFLAMAALGLVAVVAYLFVYDIRRGQSEPELAPLFAAGGEYKHRINRSDVRGILNRRTNVWLILQGLTAQATFGSLVWLPRLLQAKAQAQGYPEATAIVVGSVFSVLFELGGALSIIGGLVGDRLQRRTPRGRALVAAIGVFAGVPFYVVLFFVPLTVHVPAGADKAGIVAAVLHSVVTSPTVAASFLFALVALALTSANSPNWFALLADVNPPEHRGTVYSMGNLVNGVGRAAGNSLVSVMFRVLTRALPPPLNYATGLAVFQIFFIPTGWMYYLASRTVPGDIDAVRDLLRARAGEAVARATVTDSPDEGQAVTTSP</sequence>
<comment type="caution">
    <text evidence="8">The sequence shown here is derived from an EMBL/GenBank/DDBJ whole genome shotgun (WGS) entry which is preliminary data.</text>
</comment>
<protein>
    <recommendedName>
        <fullName evidence="7">Major facilitator superfamily (MFS) profile domain-containing protein</fullName>
    </recommendedName>
</protein>
<feature type="transmembrane region" description="Helical" evidence="6">
    <location>
        <begin position="276"/>
        <end position="299"/>
    </location>
</feature>
<feature type="transmembrane region" description="Helical" evidence="6">
    <location>
        <begin position="86"/>
        <end position="105"/>
    </location>
</feature>
<comment type="subcellular location">
    <subcellularLocation>
        <location evidence="1">Cell membrane</location>
        <topology evidence="1">Multi-pass membrane protein</topology>
    </subcellularLocation>
</comment>
<keyword evidence="9" id="KW-1185">Reference proteome</keyword>
<evidence type="ECO:0000313" key="9">
    <source>
        <dbReference type="Proteomes" id="UP001501570"/>
    </source>
</evidence>